<dbReference type="Proteomes" id="UP000011690">
    <property type="component" value="Unassembled WGS sequence"/>
</dbReference>
<organism evidence="1 2">
    <name type="scientific">Natronorubrum bangense JCM 10635</name>
    <dbReference type="NCBI Taxonomy" id="1227500"/>
    <lineage>
        <taxon>Archaea</taxon>
        <taxon>Methanobacteriati</taxon>
        <taxon>Methanobacteriota</taxon>
        <taxon>Stenosarchaea group</taxon>
        <taxon>Halobacteria</taxon>
        <taxon>Halobacteriales</taxon>
        <taxon>Natrialbaceae</taxon>
        <taxon>Natronorubrum</taxon>
    </lineage>
</organism>
<feature type="non-terminal residue" evidence="1">
    <location>
        <position position="48"/>
    </location>
</feature>
<dbReference type="eggNOG" id="arCOG10727">
    <property type="taxonomic scope" value="Archaea"/>
</dbReference>
<comment type="caution">
    <text evidence="1">The sequence shown here is derived from an EMBL/GenBank/DDBJ whole genome shotgun (WGS) entry which is preliminary data.</text>
</comment>
<reference evidence="1 2" key="1">
    <citation type="journal article" date="2014" name="PLoS Genet.">
        <title>Phylogenetically driven sequencing of extremely halophilic archaea reveals strategies for static and dynamic osmo-response.</title>
        <authorList>
            <person name="Becker E.A."/>
            <person name="Seitzer P.M."/>
            <person name="Tritt A."/>
            <person name="Larsen D."/>
            <person name="Krusor M."/>
            <person name="Yao A.I."/>
            <person name="Wu D."/>
            <person name="Madern D."/>
            <person name="Eisen J.A."/>
            <person name="Darling A.E."/>
            <person name="Facciotti M.T."/>
        </authorList>
    </citation>
    <scope>NUCLEOTIDE SEQUENCE [LARGE SCALE GENOMIC DNA]</scope>
    <source>
        <strain evidence="1 2">JCM 10635</strain>
    </source>
</reference>
<name>L9WCA1_9EURY</name>
<gene>
    <name evidence="1" type="ORF">C494_12756</name>
</gene>
<evidence type="ECO:0000313" key="2">
    <source>
        <dbReference type="Proteomes" id="UP000011690"/>
    </source>
</evidence>
<sequence>MSRLEVSSMSDAGLKQLVAQEVSNQVAVADLLGDGSIEDGIDGGEIGA</sequence>
<dbReference type="STRING" id="1227500.C494_12756"/>
<proteinExistence type="predicted"/>
<protein>
    <submittedName>
        <fullName evidence="1">Uncharacterized protein</fullName>
    </submittedName>
</protein>
<dbReference type="AlphaFoldDB" id="L9WCA1"/>
<keyword evidence="2" id="KW-1185">Reference proteome</keyword>
<accession>L9WCA1</accession>
<dbReference type="EMBL" id="AOHY01000036">
    <property type="protein sequence ID" value="ELY47074.1"/>
    <property type="molecule type" value="Genomic_DNA"/>
</dbReference>
<evidence type="ECO:0000313" key="1">
    <source>
        <dbReference type="EMBL" id="ELY47074.1"/>
    </source>
</evidence>